<feature type="transmembrane region" description="Helical" evidence="1">
    <location>
        <begin position="216"/>
        <end position="236"/>
    </location>
</feature>
<evidence type="ECO:0000256" key="1">
    <source>
        <dbReference type="SAM" id="Phobius"/>
    </source>
</evidence>
<comment type="caution">
    <text evidence="2">The sequence shown here is derived from an EMBL/GenBank/DDBJ whole genome shotgun (WGS) entry which is preliminary data.</text>
</comment>
<reference evidence="2 3" key="1">
    <citation type="submission" date="2020-08" db="EMBL/GenBank/DDBJ databases">
        <title>Genome public.</title>
        <authorList>
            <person name="Liu C."/>
            <person name="Sun Q."/>
        </authorList>
    </citation>
    <scope>NUCLEOTIDE SEQUENCE [LARGE SCALE GENOMIC DNA]</scope>
    <source>
        <strain evidence="2 3">NSJ-43</strain>
    </source>
</reference>
<feature type="transmembrane region" description="Helical" evidence="1">
    <location>
        <begin position="83"/>
        <end position="103"/>
    </location>
</feature>
<protein>
    <recommendedName>
        <fullName evidence="4">ABC-2 family transporter protein</fullName>
    </recommendedName>
</protein>
<feature type="transmembrane region" description="Helical" evidence="1">
    <location>
        <begin position="185"/>
        <end position="209"/>
    </location>
</feature>
<keyword evidence="1" id="KW-0472">Membrane</keyword>
<keyword evidence="1" id="KW-1133">Transmembrane helix</keyword>
<sequence>MKEIFKIECMRAFRNKKFLLMALAGCLIALLDLVGTSWLGGAIDLAQCAEKIEPGYTNVFESNAVVTSLYFWMPNHGDVSKYYYVYKVLIPVMAAIPYGSSYVEDKRSGLINQLILRCKNKKDYYITKFIVTFINGGTIAAIPIVASLIISMCVAPWGIPVYSVSFYSVGKRAVFAELFYKHPELYVIIYIIYVFILFGLLNCLCLTVGFFEENKYAVILVPFLVYYGSSFIMKYLFGSTASLMTTSGMMLLYKDIAVYVAVQIFIVFVVDLLFFMKIKKDVI</sequence>
<keyword evidence="1" id="KW-0812">Transmembrane</keyword>
<dbReference type="EMBL" id="JACOPD010000002">
    <property type="protein sequence ID" value="MBC5680050.1"/>
    <property type="molecule type" value="Genomic_DNA"/>
</dbReference>
<evidence type="ECO:0000313" key="3">
    <source>
        <dbReference type="Proteomes" id="UP000628463"/>
    </source>
</evidence>
<organism evidence="2 3">
    <name type="scientific">Lachnospira hominis</name>
    <name type="common">ex Liu et al. 2021</name>
    <dbReference type="NCBI Taxonomy" id="2763051"/>
    <lineage>
        <taxon>Bacteria</taxon>
        <taxon>Bacillati</taxon>
        <taxon>Bacillota</taxon>
        <taxon>Clostridia</taxon>
        <taxon>Lachnospirales</taxon>
        <taxon>Lachnospiraceae</taxon>
        <taxon>Lachnospira</taxon>
    </lineage>
</organism>
<keyword evidence="3" id="KW-1185">Reference proteome</keyword>
<evidence type="ECO:0000313" key="2">
    <source>
        <dbReference type="EMBL" id="MBC5680050.1"/>
    </source>
</evidence>
<name>A0ABR7FZH2_9FIRM</name>
<dbReference type="Proteomes" id="UP000628463">
    <property type="component" value="Unassembled WGS sequence"/>
</dbReference>
<gene>
    <name evidence="2" type="ORF">H8S01_03610</name>
</gene>
<evidence type="ECO:0008006" key="4">
    <source>
        <dbReference type="Google" id="ProtNLM"/>
    </source>
</evidence>
<feature type="transmembrane region" description="Helical" evidence="1">
    <location>
        <begin position="256"/>
        <end position="276"/>
    </location>
</feature>
<feature type="transmembrane region" description="Helical" evidence="1">
    <location>
        <begin position="124"/>
        <end position="157"/>
    </location>
</feature>
<dbReference type="RefSeq" id="WP_186836204.1">
    <property type="nucleotide sequence ID" value="NZ_JACOPD010000002.1"/>
</dbReference>
<proteinExistence type="predicted"/>
<accession>A0ABR7FZH2</accession>